<dbReference type="AlphaFoldDB" id="A0AAD8FSJ9"/>
<dbReference type="PROSITE" id="PS50010">
    <property type="entry name" value="DH_2"/>
    <property type="match status" value="1"/>
</dbReference>
<dbReference type="SMART" id="SM00233">
    <property type="entry name" value="PH"/>
    <property type="match status" value="1"/>
</dbReference>
<dbReference type="PANTHER" id="PTHR13944">
    <property type="entry name" value="AGAP007712-PA"/>
    <property type="match status" value="1"/>
</dbReference>
<dbReference type="PANTHER" id="PTHR13944:SF20">
    <property type="entry name" value="RHO GUANINE NUCLEOTIDE EXCHANGE FACTOR 2"/>
    <property type="match status" value="1"/>
</dbReference>
<dbReference type="Pfam" id="PF17838">
    <property type="entry name" value="PH_16"/>
    <property type="match status" value="1"/>
</dbReference>
<feature type="region of interest" description="Disordered" evidence="9">
    <location>
        <begin position="1"/>
        <end position="33"/>
    </location>
</feature>
<keyword evidence="6" id="KW-0863">Zinc-finger</keyword>
<keyword evidence="2" id="KW-0963">Cytoplasm</keyword>
<evidence type="ECO:0000256" key="4">
    <source>
        <dbReference type="ARBA" id="ARBA00022658"/>
    </source>
</evidence>
<dbReference type="SMART" id="SM00325">
    <property type="entry name" value="RhoGEF"/>
    <property type="match status" value="1"/>
</dbReference>
<dbReference type="SMART" id="SM00109">
    <property type="entry name" value="C1"/>
    <property type="match status" value="1"/>
</dbReference>
<gene>
    <name evidence="13" type="primary">ARHGEF2</name>
    <name evidence="13" type="ORF">AOXY_G32536</name>
</gene>
<dbReference type="Pfam" id="PF00621">
    <property type="entry name" value="RhoGEF"/>
    <property type="match status" value="1"/>
</dbReference>
<sequence length="877" mass="98916">MQSGAFNGSSVSQNKEKERMKEREKEAREREARYTNGHLFTSITVSGTTLCSACNKSITAKEALSCPTCNVTIHNRCRDTLPNCTKMKQKQQKLALVRNSSAIQNVALRNKSPMNVRERPSSAIYPSDSLRQSLLGSRRVRSGLLSKSVSTNNIAGNLNEDAPLGLRRILSQSTDSLNFRNRAMSIESLNDEGEQFYSQMLSELEAEGEDFKADSWSLAVDTNFLQQQRKDVMKRQDVIYELIQTELHHVRTLRIMAEVFRRGMLEELQVEPALVHAVFPCLDELTDIHVNFLSQLLRRRKESLAGGSQRNFIITQLGDILLSQFSGCSADRMRKAYVEFCSRHNKSVKQYKELLARDKRFQQFIRRASRGALLRRHGVQECILLVTQRVTKYPVLIDRILHNTKGNEEEAVALKEALVLIRELLSSVDQEVHDLERTQRLQEIHARLDPRAETNVQGNRAETTVPGSGAFRSGEIMRRRLMHEGPLLWKIGSRFKDVQVLLMTDILVFLQEKDQKYTFPILDKPPVVSLKNLIVRDIANQERGMFLICDSTPPVMYEIHSASREDRNTWMKLIKQTVSSCPSQEEFPLIETEDEALLRKLRGAIQQKDRELVELLQERVSLFSEVLEVQAGEGVSLCINTRNLFRADTPEAPRGEKLIMEAICEVERLGELLVGTGVELTVTGDQNHSLHRGEPEGQASLAPSEYQSVCLSVPLSLSVFAVEPASLSLTLCLPLQAAVLQQDSLLELCQRGCSLLGGVAGGERGRDKLSRSLSRDGGLDAALGGGTELVLLQRQHSLIQEELSRTRGSEARLRDSERARAENERQLRELREHSAALQAKLDILQRKEADKRPRHSRQNSLPNEGELRQGSAGQVRP</sequence>
<dbReference type="PROSITE" id="PS50003">
    <property type="entry name" value="PH_DOMAIN"/>
    <property type="match status" value="1"/>
</dbReference>
<reference evidence="13" key="1">
    <citation type="submission" date="2022-02" db="EMBL/GenBank/DDBJ databases">
        <title>Atlantic sturgeon de novo genome assembly.</title>
        <authorList>
            <person name="Stock M."/>
            <person name="Klopp C."/>
            <person name="Guiguen Y."/>
            <person name="Cabau C."/>
            <person name="Parinello H."/>
            <person name="Santidrian Yebra-Pimentel E."/>
            <person name="Kuhl H."/>
            <person name="Dirks R.P."/>
            <person name="Guessner J."/>
            <person name="Wuertz S."/>
            <person name="Du K."/>
            <person name="Schartl M."/>
        </authorList>
    </citation>
    <scope>NUCLEOTIDE SEQUENCE</scope>
    <source>
        <strain evidence="13">STURGEONOMICS-FGT-2020</strain>
        <tissue evidence="13">Whole blood</tissue>
    </source>
</reference>
<keyword evidence="7" id="KW-0862">Zinc</keyword>
<comment type="caution">
    <text evidence="13">The sequence shown here is derived from an EMBL/GenBank/DDBJ whole genome shotgun (WGS) entry which is preliminary data.</text>
</comment>
<dbReference type="Pfam" id="PF00130">
    <property type="entry name" value="C1_1"/>
    <property type="match status" value="1"/>
</dbReference>
<organism evidence="13 14">
    <name type="scientific">Acipenser oxyrinchus oxyrinchus</name>
    <dbReference type="NCBI Taxonomy" id="40147"/>
    <lineage>
        <taxon>Eukaryota</taxon>
        <taxon>Metazoa</taxon>
        <taxon>Chordata</taxon>
        <taxon>Craniata</taxon>
        <taxon>Vertebrata</taxon>
        <taxon>Euteleostomi</taxon>
        <taxon>Actinopterygii</taxon>
        <taxon>Chondrostei</taxon>
        <taxon>Acipenseriformes</taxon>
        <taxon>Acipenseridae</taxon>
        <taxon>Acipenser</taxon>
    </lineage>
</organism>
<dbReference type="GO" id="GO:0005737">
    <property type="term" value="C:cytoplasm"/>
    <property type="evidence" value="ECO:0007669"/>
    <property type="project" value="UniProtKB-SubCell"/>
</dbReference>
<dbReference type="GO" id="GO:0008270">
    <property type="term" value="F:zinc ion binding"/>
    <property type="evidence" value="ECO:0007669"/>
    <property type="project" value="UniProtKB-KW"/>
</dbReference>
<dbReference type="Proteomes" id="UP001230051">
    <property type="component" value="Unassembled WGS sequence"/>
</dbReference>
<dbReference type="SUPFAM" id="SSF48600">
    <property type="entry name" value="Chorismate mutase II"/>
    <property type="match status" value="1"/>
</dbReference>
<evidence type="ECO:0000256" key="7">
    <source>
        <dbReference type="ARBA" id="ARBA00022833"/>
    </source>
</evidence>
<evidence type="ECO:0000256" key="1">
    <source>
        <dbReference type="ARBA" id="ARBA00004496"/>
    </source>
</evidence>
<dbReference type="GO" id="GO:0032587">
    <property type="term" value="C:ruffle membrane"/>
    <property type="evidence" value="ECO:0007669"/>
    <property type="project" value="TreeGrafter"/>
</dbReference>
<dbReference type="InterPro" id="IPR041020">
    <property type="entry name" value="PH_16"/>
</dbReference>
<evidence type="ECO:0000259" key="11">
    <source>
        <dbReference type="PROSITE" id="PS50010"/>
    </source>
</evidence>
<dbReference type="InterPro" id="IPR002219">
    <property type="entry name" value="PKC_DAG/PE"/>
</dbReference>
<name>A0AAD8FSJ9_ACIOX</name>
<protein>
    <submittedName>
        <fullName evidence="13">Rho guanine nucleotide exchange factor 2 isoform X1</fullName>
    </submittedName>
</protein>
<proteinExistence type="predicted"/>
<evidence type="ECO:0000256" key="3">
    <source>
        <dbReference type="ARBA" id="ARBA00022553"/>
    </source>
</evidence>
<dbReference type="GO" id="GO:0045666">
    <property type="term" value="P:positive regulation of neuron differentiation"/>
    <property type="evidence" value="ECO:0007669"/>
    <property type="project" value="TreeGrafter"/>
</dbReference>
<evidence type="ECO:0000256" key="2">
    <source>
        <dbReference type="ARBA" id="ARBA00022490"/>
    </source>
</evidence>
<feature type="compositionally biased region" description="Basic and acidic residues" evidence="9">
    <location>
        <begin position="14"/>
        <end position="33"/>
    </location>
</feature>
<dbReference type="GO" id="GO:0005856">
    <property type="term" value="C:cytoskeleton"/>
    <property type="evidence" value="ECO:0007669"/>
    <property type="project" value="TreeGrafter"/>
</dbReference>
<dbReference type="GO" id="GO:0035023">
    <property type="term" value="P:regulation of Rho protein signal transduction"/>
    <property type="evidence" value="ECO:0007669"/>
    <property type="project" value="TreeGrafter"/>
</dbReference>
<dbReference type="InterPro" id="IPR051632">
    <property type="entry name" value="Rho_GEF"/>
</dbReference>
<dbReference type="InterPro" id="IPR000219">
    <property type="entry name" value="DH_dom"/>
</dbReference>
<feature type="compositionally biased region" description="Polar residues" evidence="9">
    <location>
        <begin position="1"/>
        <end position="13"/>
    </location>
</feature>
<keyword evidence="8" id="KW-0175">Coiled coil</keyword>
<evidence type="ECO:0000256" key="9">
    <source>
        <dbReference type="SAM" id="MobiDB-lite"/>
    </source>
</evidence>
<evidence type="ECO:0000256" key="5">
    <source>
        <dbReference type="ARBA" id="ARBA00022723"/>
    </source>
</evidence>
<dbReference type="Gene3D" id="3.30.60.20">
    <property type="match status" value="1"/>
</dbReference>
<keyword evidence="4" id="KW-0344">Guanine-nucleotide releasing factor</keyword>
<dbReference type="GO" id="GO:0007015">
    <property type="term" value="P:actin filament organization"/>
    <property type="evidence" value="ECO:0007669"/>
    <property type="project" value="TreeGrafter"/>
</dbReference>
<feature type="domain" description="PH" evidence="10">
    <location>
        <begin position="480"/>
        <end position="579"/>
    </location>
</feature>
<dbReference type="InterPro" id="IPR036263">
    <property type="entry name" value="Chorismate_II_sf"/>
</dbReference>
<dbReference type="Gene3D" id="1.20.900.10">
    <property type="entry name" value="Dbl homology (DH) domain"/>
    <property type="match status" value="1"/>
</dbReference>
<keyword evidence="5" id="KW-0479">Metal-binding</keyword>
<evidence type="ECO:0000256" key="6">
    <source>
        <dbReference type="ARBA" id="ARBA00022771"/>
    </source>
</evidence>
<dbReference type="InterPro" id="IPR035899">
    <property type="entry name" value="DBL_dom_sf"/>
</dbReference>
<dbReference type="InterPro" id="IPR046349">
    <property type="entry name" value="C1-like_sf"/>
</dbReference>
<dbReference type="GO" id="GO:0005085">
    <property type="term" value="F:guanyl-nucleotide exchange factor activity"/>
    <property type="evidence" value="ECO:0007669"/>
    <property type="project" value="UniProtKB-KW"/>
</dbReference>
<dbReference type="PROSITE" id="PS00479">
    <property type="entry name" value="ZF_DAG_PE_1"/>
    <property type="match status" value="1"/>
</dbReference>
<dbReference type="Gene3D" id="2.30.29.30">
    <property type="entry name" value="Pleckstrin-homology domain (PH domain)/Phosphotyrosine-binding domain (PTB)"/>
    <property type="match status" value="1"/>
</dbReference>
<evidence type="ECO:0000256" key="8">
    <source>
        <dbReference type="ARBA" id="ARBA00023054"/>
    </source>
</evidence>
<keyword evidence="3" id="KW-0597">Phosphoprotein</keyword>
<dbReference type="InterPro" id="IPR011993">
    <property type="entry name" value="PH-like_dom_sf"/>
</dbReference>
<keyword evidence="14" id="KW-1185">Reference proteome</keyword>
<evidence type="ECO:0000259" key="10">
    <source>
        <dbReference type="PROSITE" id="PS50003"/>
    </source>
</evidence>
<dbReference type="InterPro" id="IPR001849">
    <property type="entry name" value="PH_domain"/>
</dbReference>
<feature type="domain" description="DH" evidence="11">
    <location>
        <begin position="234"/>
        <end position="431"/>
    </location>
</feature>
<dbReference type="GO" id="GO:0000902">
    <property type="term" value="P:cell morphogenesis"/>
    <property type="evidence" value="ECO:0007669"/>
    <property type="project" value="TreeGrafter"/>
</dbReference>
<dbReference type="GO" id="GO:0046417">
    <property type="term" value="P:chorismate metabolic process"/>
    <property type="evidence" value="ECO:0007669"/>
    <property type="project" value="InterPro"/>
</dbReference>
<accession>A0AAD8FSJ9</accession>
<evidence type="ECO:0000259" key="12">
    <source>
        <dbReference type="PROSITE" id="PS50081"/>
    </source>
</evidence>
<dbReference type="SUPFAM" id="SSF50729">
    <property type="entry name" value="PH domain-like"/>
    <property type="match status" value="1"/>
</dbReference>
<dbReference type="EMBL" id="JAGXEW010000051">
    <property type="protein sequence ID" value="KAK1151654.1"/>
    <property type="molecule type" value="Genomic_DNA"/>
</dbReference>
<feature type="region of interest" description="Disordered" evidence="9">
    <location>
        <begin position="841"/>
        <end position="877"/>
    </location>
</feature>
<dbReference type="CDD" id="cd20877">
    <property type="entry name" value="C1_ARHGEF2"/>
    <property type="match status" value="1"/>
</dbReference>
<dbReference type="CDD" id="cd00160">
    <property type="entry name" value="RhoGEF"/>
    <property type="match status" value="1"/>
</dbReference>
<dbReference type="SUPFAM" id="SSF48065">
    <property type="entry name" value="DBL homology domain (DH-domain)"/>
    <property type="match status" value="1"/>
</dbReference>
<feature type="domain" description="Phorbol-ester/DAG-type" evidence="12">
    <location>
        <begin position="37"/>
        <end position="84"/>
    </location>
</feature>
<evidence type="ECO:0000313" key="13">
    <source>
        <dbReference type="EMBL" id="KAK1151654.1"/>
    </source>
</evidence>
<comment type="subcellular location">
    <subcellularLocation>
        <location evidence="1">Cytoplasm</location>
    </subcellularLocation>
</comment>
<dbReference type="SUPFAM" id="SSF57889">
    <property type="entry name" value="Cysteine-rich domain"/>
    <property type="match status" value="1"/>
</dbReference>
<dbReference type="FunFam" id="1.20.900.10:FF:000004">
    <property type="entry name" value="Rho guanine nucleotide exchange factor 2"/>
    <property type="match status" value="1"/>
</dbReference>
<dbReference type="PROSITE" id="PS50081">
    <property type="entry name" value="ZF_DAG_PE_2"/>
    <property type="match status" value="1"/>
</dbReference>
<evidence type="ECO:0000313" key="14">
    <source>
        <dbReference type="Proteomes" id="UP001230051"/>
    </source>
</evidence>
<dbReference type="GO" id="GO:0008017">
    <property type="term" value="F:microtubule binding"/>
    <property type="evidence" value="ECO:0007669"/>
    <property type="project" value="TreeGrafter"/>
</dbReference>